<dbReference type="KEGG" id="ngr:NAEGRDRAFT_67721"/>
<reference evidence="1 2" key="1">
    <citation type="journal article" date="2010" name="Cell">
        <title>The genome of Naegleria gruberi illuminates early eukaryotic versatility.</title>
        <authorList>
            <person name="Fritz-Laylin L.K."/>
            <person name="Prochnik S.E."/>
            <person name="Ginger M.L."/>
            <person name="Dacks J.B."/>
            <person name="Carpenter M.L."/>
            <person name="Field M.C."/>
            <person name="Kuo A."/>
            <person name="Paredez A."/>
            <person name="Chapman J."/>
            <person name="Pham J."/>
            <person name="Shu S."/>
            <person name="Neupane R."/>
            <person name="Cipriano M."/>
            <person name="Mancuso J."/>
            <person name="Tu H."/>
            <person name="Salamov A."/>
            <person name="Lindquist E."/>
            <person name="Shapiro H."/>
            <person name="Lucas S."/>
            <person name="Grigoriev I.V."/>
            <person name="Cande W.Z."/>
            <person name="Fulton C."/>
            <person name="Rokhsar D.S."/>
            <person name="Dawson S.C."/>
        </authorList>
    </citation>
    <scope>NUCLEOTIDE SEQUENCE [LARGE SCALE GENOMIC DNA]</scope>
    <source>
        <strain evidence="1 2">NEG-M</strain>
    </source>
</reference>
<name>D2VFR9_NAEGR</name>
<dbReference type="RefSeq" id="XP_002677262.1">
    <property type="nucleotide sequence ID" value="XM_002677216.1"/>
</dbReference>
<dbReference type="VEuPathDB" id="AmoebaDB:NAEGRDRAFT_67721"/>
<sequence>MSSLVSYLFDPESDVLSKLPPIESSIKERKIVEKLTRLSRKNELSTTKSRANTVSPVMTNVLMTSPLRDKNMDFAENVSKKLIRLVGNIFSDEMRTKLMNVYMKKFK</sequence>
<gene>
    <name evidence="1" type="ORF">NAEGRDRAFT_67721</name>
</gene>
<organism evidence="2">
    <name type="scientific">Naegleria gruberi</name>
    <name type="common">Amoeba</name>
    <dbReference type="NCBI Taxonomy" id="5762"/>
    <lineage>
        <taxon>Eukaryota</taxon>
        <taxon>Discoba</taxon>
        <taxon>Heterolobosea</taxon>
        <taxon>Tetramitia</taxon>
        <taxon>Eutetramitia</taxon>
        <taxon>Vahlkampfiidae</taxon>
        <taxon>Naegleria</taxon>
    </lineage>
</organism>
<dbReference type="EMBL" id="GG738868">
    <property type="protein sequence ID" value="EFC44518.1"/>
    <property type="molecule type" value="Genomic_DNA"/>
</dbReference>
<dbReference type="InParanoid" id="D2VFR9"/>
<dbReference type="Proteomes" id="UP000006671">
    <property type="component" value="Unassembled WGS sequence"/>
</dbReference>
<keyword evidence="2" id="KW-1185">Reference proteome</keyword>
<dbReference type="AlphaFoldDB" id="D2VFR9"/>
<proteinExistence type="predicted"/>
<dbReference type="GeneID" id="8850153"/>
<evidence type="ECO:0000313" key="2">
    <source>
        <dbReference type="Proteomes" id="UP000006671"/>
    </source>
</evidence>
<protein>
    <submittedName>
        <fullName evidence="1">Predicted protein</fullName>
    </submittedName>
</protein>
<accession>D2VFR9</accession>
<evidence type="ECO:0000313" key="1">
    <source>
        <dbReference type="EMBL" id="EFC44518.1"/>
    </source>
</evidence>